<protein>
    <submittedName>
        <fullName evidence="2">Ubiquinone/menaquinone biosynthesis C-methylase UbiE</fullName>
    </submittedName>
</protein>
<reference evidence="2 3" key="1">
    <citation type="submission" date="2023-07" db="EMBL/GenBank/DDBJ databases">
        <title>Comparative genomics of wheat-associated soil bacteria to identify genetic determinants of phenazine resistance.</title>
        <authorList>
            <person name="Mouncey N."/>
        </authorList>
    </citation>
    <scope>NUCLEOTIDE SEQUENCE [LARGE SCALE GENOMIC DNA]</scope>
    <source>
        <strain evidence="2 3">W2I16</strain>
    </source>
</reference>
<accession>A0ABU0RQL0</accession>
<organism evidence="2 3">
    <name type="scientific">Streptomyces turgidiscabies</name>
    <dbReference type="NCBI Taxonomy" id="85558"/>
    <lineage>
        <taxon>Bacteria</taxon>
        <taxon>Bacillati</taxon>
        <taxon>Actinomycetota</taxon>
        <taxon>Actinomycetes</taxon>
        <taxon>Kitasatosporales</taxon>
        <taxon>Streptomycetaceae</taxon>
        <taxon>Streptomyces</taxon>
    </lineage>
</organism>
<name>A0ABU0RQL0_9ACTN</name>
<dbReference type="CDD" id="cd02440">
    <property type="entry name" value="AdoMet_MTases"/>
    <property type="match status" value="1"/>
</dbReference>
<dbReference type="InterPro" id="IPR029063">
    <property type="entry name" value="SAM-dependent_MTases_sf"/>
</dbReference>
<feature type="domain" description="Methyltransferase" evidence="1">
    <location>
        <begin position="48"/>
        <end position="155"/>
    </location>
</feature>
<keyword evidence="3" id="KW-1185">Reference proteome</keyword>
<evidence type="ECO:0000313" key="2">
    <source>
        <dbReference type="EMBL" id="MDQ0934267.1"/>
    </source>
</evidence>
<dbReference type="Proteomes" id="UP001223072">
    <property type="component" value="Unassembled WGS sequence"/>
</dbReference>
<proteinExistence type="predicted"/>
<keyword evidence="2" id="KW-0830">Ubiquinone</keyword>
<dbReference type="Gene3D" id="3.40.50.150">
    <property type="entry name" value="Vaccinia Virus protein VP39"/>
    <property type="match status" value="1"/>
</dbReference>
<dbReference type="InterPro" id="IPR025714">
    <property type="entry name" value="Methyltranfer_dom"/>
</dbReference>
<dbReference type="PANTHER" id="PTHR43861:SF1">
    <property type="entry name" value="TRANS-ACONITATE 2-METHYLTRANSFERASE"/>
    <property type="match status" value="1"/>
</dbReference>
<dbReference type="PANTHER" id="PTHR43861">
    <property type="entry name" value="TRANS-ACONITATE 2-METHYLTRANSFERASE-RELATED"/>
    <property type="match status" value="1"/>
</dbReference>
<evidence type="ECO:0000313" key="3">
    <source>
        <dbReference type="Proteomes" id="UP001223072"/>
    </source>
</evidence>
<dbReference type="SUPFAM" id="SSF53335">
    <property type="entry name" value="S-adenosyl-L-methionine-dependent methyltransferases"/>
    <property type="match status" value="1"/>
</dbReference>
<sequence>METDKVMSAVQDDYQLGSDSEELDRLTFQGRILEPATRALLREAGIGPGMRVLDLGSGAGDVSFLAAELVGPDGAVVGIEQSADAIALAEFRARQKLVSNVRFVQGDMHEPATGGPFDAIVGRAILMYAPDPAAVLRTQAELLRPGGVVAPVEMDLTASGSRPATPLASRSVFWLTEAFKQAKVATGLGPALVGVLREAGLRPLGTMAVHRQFVPGDPDGAALFAGIVKTMLPLIEKSGAATAEEVGLETFEARLAEELTAADAVLSYPQLFCAWGTKE</sequence>
<comment type="caution">
    <text evidence="2">The sequence shown here is derived from an EMBL/GenBank/DDBJ whole genome shotgun (WGS) entry which is preliminary data.</text>
</comment>
<gene>
    <name evidence="2" type="ORF">QFZ49_004207</name>
</gene>
<dbReference type="EMBL" id="JAUSZS010000004">
    <property type="protein sequence ID" value="MDQ0934267.1"/>
    <property type="molecule type" value="Genomic_DNA"/>
</dbReference>
<dbReference type="Pfam" id="PF13847">
    <property type="entry name" value="Methyltransf_31"/>
    <property type="match status" value="1"/>
</dbReference>
<evidence type="ECO:0000259" key="1">
    <source>
        <dbReference type="Pfam" id="PF13847"/>
    </source>
</evidence>